<accession>A0ABQ3ES26</accession>
<gene>
    <name evidence="1" type="ORF">GCM10010347_27850</name>
</gene>
<organism evidence="1 2">
    <name type="scientific">Streptomyces cirratus</name>
    <dbReference type="NCBI Taxonomy" id="68187"/>
    <lineage>
        <taxon>Bacteria</taxon>
        <taxon>Bacillati</taxon>
        <taxon>Actinomycetota</taxon>
        <taxon>Actinomycetes</taxon>
        <taxon>Kitasatosporales</taxon>
        <taxon>Streptomycetaceae</taxon>
        <taxon>Streptomyces</taxon>
    </lineage>
</organism>
<dbReference type="EMBL" id="BMVP01000004">
    <property type="protein sequence ID" value="GHB56222.1"/>
    <property type="molecule type" value="Genomic_DNA"/>
</dbReference>
<dbReference type="Proteomes" id="UP000642673">
    <property type="component" value="Unassembled WGS sequence"/>
</dbReference>
<keyword evidence="2" id="KW-1185">Reference proteome</keyword>
<dbReference type="InterPro" id="IPR033457">
    <property type="entry name" value="DUF5133"/>
</dbReference>
<protein>
    <recommendedName>
        <fullName evidence="3">DUF5133 domain-containing protein</fullName>
    </recommendedName>
</protein>
<dbReference type="RefSeq" id="WP_229873701.1">
    <property type="nucleotide sequence ID" value="NZ_BMVP01000004.1"/>
</dbReference>
<proteinExistence type="predicted"/>
<sequence>MTETPLPQRRRTPAASGPAVGAAAAARARAEVATGILMALVPCSAETARRLLTAAAEEAGTTAEEGAAAAVALLSGPDEPTAVQQALRTAMRRARSGPQQEAGARLLPGADVLREQVARFRALRREVLKSPGDAALRRGLDDAVYTLCVMMGRRTPHDALKAAETLIGARPRPEQGG</sequence>
<reference evidence="2" key="1">
    <citation type="journal article" date="2019" name="Int. J. Syst. Evol. Microbiol.">
        <title>The Global Catalogue of Microorganisms (GCM) 10K type strain sequencing project: providing services to taxonomists for standard genome sequencing and annotation.</title>
        <authorList>
            <consortium name="The Broad Institute Genomics Platform"/>
            <consortium name="The Broad Institute Genome Sequencing Center for Infectious Disease"/>
            <person name="Wu L."/>
            <person name="Ma J."/>
        </authorList>
    </citation>
    <scope>NUCLEOTIDE SEQUENCE [LARGE SCALE GENOMIC DNA]</scope>
    <source>
        <strain evidence="2">JCM 4738</strain>
    </source>
</reference>
<name>A0ABQ3ES26_9ACTN</name>
<comment type="caution">
    <text evidence="1">The sequence shown here is derived from an EMBL/GenBank/DDBJ whole genome shotgun (WGS) entry which is preliminary data.</text>
</comment>
<evidence type="ECO:0000313" key="1">
    <source>
        <dbReference type="EMBL" id="GHB56222.1"/>
    </source>
</evidence>
<evidence type="ECO:0008006" key="3">
    <source>
        <dbReference type="Google" id="ProtNLM"/>
    </source>
</evidence>
<evidence type="ECO:0000313" key="2">
    <source>
        <dbReference type="Proteomes" id="UP000642673"/>
    </source>
</evidence>
<dbReference type="Pfam" id="PF17196">
    <property type="entry name" value="DUF5133"/>
    <property type="match status" value="1"/>
</dbReference>